<evidence type="ECO:0000256" key="1">
    <source>
        <dbReference type="SAM" id="SignalP"/>
    </source>
</evidence>
<evidence type="ECO:0000313" key="2">
    <source>
        <dbReference type="EMBL" id="MFD2523368.1"/>
    </source>
</evidence>
<gene>
    <name evidence="2" type="ORF">ACFSR2_20895</name>
</gene>
<keyword evidence="3" id="KW-1185">Reference proteome</keyword>
<dbReference type="EMBL" id="JBHULC010000038">
    <property type="protein sequence ID" value="MFD2523368.1"/>
    <property type="molecule type" value="Genomic_DNA"/>
</dbReference>
<accession>A0ABW5JE31</accession>
<dbReference type="PANTHER" id="PTHR40616">
    <property type="entry name" value="LINALOOL DEHYDRATASE_ISOMERASE DOMAIN-CONTAINING PROTEIN"/>
    <property type="match status" value="1"/>
</dbReference>
<proteinExistence type="predicted"/>
<feature type="chain" id="PRO_5045183122" description="DUF2264 domain-containing protein" evidence="1">
    <location>
        <begin position="24"/>
        <end position="517"/>
    </location>
</feature>
<evidence type="ECO:0008006" key="4">
    <source>
        <dbReference type="Google" id="ProtNLM"/>
    </source>
</evidence>
<dbReference type="Proteomes" id="UP001597510">
    <property type="component" value="Unassembled WGS sequence"/>
</dbReference>
<evidence type="ECO:0000313" key="3">
    <source>
        <dbReference type="Proteomes" id="UP001597510"/>
    </source>
</evidence>
<dbReference type="PANTHER" id="PTHR40616:SF1">
    <property type="entry name" value="LINALOOL DEHYDRATASE_ISOMERASE DOMAIN-CONTAINING PROTEIN"/>
    <property type="match status" value="1"/>
</dbReference>
<reference evidence="3" key="1">
    <citation type="journal article" date="2019" name="Int. J. Syst. Evol. Microbiol.">
        <title>The Global Catalogue of Microorganisms (GCM) 10K type strain sequencing project: providing services to taxonomists for standard genome sequencing and annotation.</title>
        <authorList>
            <consortium name="The Broad Institute Genomics Platform"/>
            <consortium name="The Broad Institute Genome Sequencing Center for Infectious Disease"/>
            <person name="Wu L."/>
            <person name="Ma J."/>
        </authorList>
    </citation>
    <scope>NUCLEOTIDE SEQUENCE [LARGE SCALE GENOMIC DNA]</scope>
    <source>
        <strain evidence="3">KCTC 52344</strain>
    </source>
</reference>
<name>A0ABW5JE31_9BACT</name>
<keyword evidence="1" id="KW-0732">Signal</keyword>
<comment type="caution">
    <text evidence="2">The sequence shown here is derived from an EMBL/GenBank/DDBJ whole genome shotgun (WGS) entry which is preliminary data.</text>
</comment>
<sequence length="517" mass="58610">MQKQLIIKLAIILGLLGFSSAKAQQSASVFTQKYTYPTLSVYQKKLFNTFLENEIPEGLSIENTLTNEASLRTKTRVAQALLFRNTKGDKENATAILQWILKNQYQDESSKLYGIWKTSVLQDRFDQNWREFIGCDLIIIRHKFGHLLPKSLIAEIDLSLIHAAKGAFKRNVGADYTNISIMSAFLMEYVGTAFGIEYLKNAGIAKAHEIFRLYQTNKTFSEYNSPTYYGVSLIGLALWREMAFSEELQTMGKALEKDFWHEIVTFYNPTLKNMPGPHFRGYGIDMTKYFSITGIWIALALDKQSLAPLPPEKGPKYGEMSNLPTILNLGLAIPANDLKALQSFSKSQFVSRDVPNNYKGDSIKKVSASIKKDWMMGGLWGNKRVWEQIKTGAIHWQMPNGNIGWLAILGDGNTNMKVTENVMSVYTNTMVSSSLEVLIYAPNTPKETFTKQVWALPGIKLITKTLLKVSQIEQVYQQNAEKKYAIADDIPYFYKVVYEIPANWDTTKPVVEIIPEK</sequence>
<dbReference type="RefSeq" id="WP_340233075.1">
    <property type="nucleotide sequence ID" value="NZ_JBBEWC010000001.1"/>
</dbReference>
<organism evidence="2 3">
    <name type="scientific">Emticicia soli</name>
    <dbReference type="NCBI Taxonomy" id="2027878"/>
    <lineage>
        <taxon>Bacteria</taxon>
        <taxon>Pseudomonadati</taxon>
        <taxon>Bacteroidota</taxon>
        <taxon>Cytophagia</taxon>
        <taxon>Cytophagales</taxon>
        <taxon>Leadbetterellaceae</taxon>
        <taxon>Emticicia</taxon>
    </lineage>
</organism>
<protein>
    <recommendedName>
        <fullName evidence="4">DUF2264 domain-containing protein</fullName>
    </recommendedName>
</protein>
<feature type="signal peptide" evidence="1">
    <location>
        <begin position="1"/>
        <end position="23"/>
    </location>
</feature>